<dbReference type="InterPro" id="IPR045378">
    <property type="entry name" value="LNT_N"/>
</dbReference>
<feature type="region of interest" description="Disordered" evidence="8">
    <location>
        <begin position="475"/>
        <end position="495"/>
    </location>
</feature>
<evidence type="ECO:0000256" key="7">
    <source>
        <dbReference type="ARBA" id="ARBA00023315"/>
    </source>
</evidence>
<dbReference type="OrthoDB" id="9811121at2"/>
<evidence type="ECO:0000259" key="10">
    <source>
        <dbReference type="PROSITE" id="PS50263"/>
    </source>
</evidence>
<reference evidence="11 12" key="1">
    <citation type="submission" date="2019-05" db="EMBL/GenBank/DDBJ databases">
        <title>Draft genome sequence of Nonomuraea zeae DSM 100528.</title>
        <authorList>
            <person name="Saricaoglu S."/>
            <person name="Isik K."/>
        </authorList>
    </citation>
    <scope>NUCLEOTIDE SEQUENCE [LARGE SCALE GENOMIC DNA]</scope>
    <source>
        <strain evidence="11 12">DSM 100528</strain>
    </source>
</reference>
<evidence type="ECO:0000313" key="12">
    <source>
        <dbReference type="Proteomes" id="UP000306628"/>
    </source>
</evidence>
<name>A0A5S4FZ50_9ACTN</name>
<evidence type="ECO:0000313" key="11">
    <source>
        <dbReference type="EMBL" id="TMR25544.1"/>
    </source>
</evidence>
<keyword evidence="5 9" id="KW-1133">Transmembrane helix</keyword>
<keyword evidence="12" id="KW-1185">Reference proteome</keyword>
<feature type="transmembrane region" description="Helical" evidence="9">
    <location>
        <begin position="454"/>
        <end position="471"/>
    </location>
</feature>
<evidence type="ECO:0000256" key="6">
    <source>
        <dbReference type="ARBA" id="ARBA00023136"/>
    </source>
</evidence>
<feature type="transmembrane region" description="Helical" evidence="9">
    <location>
        <begin position="189"/>
        <end position="208"/>
    </location>
</feature>
<dbReference type="InterPro" id="IPR004563">
    <property type="entry name" value="Apolipo_AcylTrfase"/>
</dbReference>
<keyword evidence="2" id="KW-1003">Cell membrane</keyword>
<feature type="domain" description="CN hydrolase" evidence="10">
    <location>
        <begin position="219"/>
        <end position="441"/>
    </location>
</feature>
<feature type="transmembrane region" description="Helical" evidence="9">
    <location>
        <begin position="12"/>
        <end position="34"/>
    </location>
</feature>
<proteinExistence type="predicted"/>
<feature type="transmembrane region" description="Helical" evidence="9">
    <location>
        <begin position="40"/>
        <end position="62"/>
    </location>
</feature>
<evidence type="ECO:0000256" key="5">
    <source>
        <dbReference type="ARBA" id="ARBA00022989"/>
    </source>
</evidence>
<dbReference type="Gene3D" id="3.60.110.10">
    <property type="entry name" value="Carbon-nitrogen hydrolase"/>
    <property type="match status" value="1"/>
</dbReference>
<dbReference type="PANTHER" id="PTHR38686:SF1">
    <property type="entry name" value="APOLIPOPROTEIN N-ACYLTRANSFERASE"/>
    <property type="match status" value="1"/>
</dbReference>
<evidence type="ECO:0000256" key="2">
    <source>
        <dbReference type="ARBA" id="ARBA00022475"/>
    </source>
</evidence>
<gene>
    <name evidence="11" type="ORF">ETD85_45110</name>
</gene>
<dbReference type="InterPro" id="IPR003010">
    <property type="entry name" value="C-N_Hydrolase"/>
</dbReference>
<feature type="transmembrane region" description="Helical" evidence="9">
    <location>
        <begin position="83"/>
        <end position="103"/>
    </location>
</feature>
<dbReference type="Proteomes" id="UP000306628">
    <property type="component" value="Unassembled WGS sequence"/>
</dbReference>
<keyword evidence="7 11" id="KW-0012">Acyltransferase</keyword>
<evidence type="ECO:0000256" key="8">
    <source>
        <dbReference type="SAM" id="MobiDB-lite"/>
    </source>
</evidence>
<evidence type="ECO:0000256" key="4">
    <source>
        <dbReference type="ARBA" id="ARBA00022692"/>
    </source>
</evidence>
<dbReference type="GO" id="GO:0016410">
    <property type="term" value="F:N-acyltransferase activity"/>
    <property type="evidence" value="ECO:0007669"/>
    <property type="project" value="InterPro"/>
</dbReference>
<keyword evidence="4 9" id="KW-0812">Transmembrane</keyword>
<evidence type="ECO:0000256" key="3">
    <source>
        <dbReference type="ARBA" id="ARBA00022679"/>
    </source>
</evidence>
<organism evidence="11 12">
    <name type="scientific">Nonomuraea zeae</name>
    <dbReference type="NCBI Taxonomy" id="1642303"/>
    <lineage>
        <taxon>Bacteria</taxon>
        <taxon>Bacillati</taxon>
        <taxon>Actinomycetota</taxon>
        <taxon>Actinomycetes</taxon>
        <taxon>Streptosporangiales</taxon>
        <taxon>Streptosporangiaceae</taxon>
        <taxon>Nonomuraea</taxon>
    </lineage>
</organism>
<dbReference type="Pfam" id="PF20154">
    <property type="entry name" value="LNT_N"/>
    <property type="match status" value="1"/>
</dbReference>
<accession>A0A5S4FZ50</accession>
<dbReference type="AlphaFoldDB" id="A0A5S4FZ50"/>
<evidence type="ECO:0000256" key="1">
    <source>
        <dbReference type="ARBA" id="ARBA00004651"/>
    </source>
</evidence>
<feature type="transmembrane region" description="Helical" evidence="9">
    <location>
        <begin position="163"/>
        <end position="182"/>
    </location>
</feature>
<evidence type="ECO:0000256" key="9">
    <source>
        <dbReference type="SAM" id="Phobius"/>
    </source>
</evidence>
<keyword evidence="3 11" id="KW-0808">Transferase</keyword>
<comment type="subcellular location">
    <subcellularLocation>
        <location evidence="1">Cell membrane</location>
        <topology evidence="1">Multi-pass membrane protein</topology>
    </subcellularLocation>
</comment>
<keyword evidence="6 9" id="KW-0472">Membrane</keyword>
<dbReference type="EMBL" id="VCKX01000225">
    <property type="protein sequence ID" value="TMR25544.1"/>
    <property type="molecule type" value="Genomic_DNA"/>
</dbReference>
<dbReference type="GO" id="GO:0042158">
    <property type="term" value="P:lipoprotein biosynthetic process"/>
    <property type="evidence" value="ECO:0007669"/>
    <property type="project" value="InterPro"/>
</dbReference>
<dbReference type="InterPro" id="IPR036526">
    <property type="entry name" value="C-N_Hydrolase_sf"/>
</dbReference>
<comment type="caution">
    <text evidence="11">The sequence shown here is derived from an EMBL/GenBank/DDBJ whole genome shotgun (WGS) entry which is preliminary data.</text>
</comment>
<dbReference type="PANTHER" id="PTHR38686">
    <property type="entry name" value="APOLIPOPROTEIN N-ACYLTRANSFERASE"/>
    <property type="match status" value="1"/>
</dbReference>
<dbReference type="Pfam" id="PF00795">
    <property type="entry name" value="CN_hydrolase"/>
    <property type="match status" value="1"/>
</dbReference>
<dbReference type="GO" id="GO:0005886">
    <property type="term" value="C:plasma membrane"/>
    <property type="evidence" value="ECO:0007669"/>
    <property type="project" value="UniProtKB-SubCell"/>
</dbReference>
<protein>
    <submittedName>
        <fullName evidence="11">Acyltransferase</fullName>
    </submittedName>
</protein>
<dbReference type="PROSITE" id="PS50263">
    <property type="entry name" value="CN_HYDROLASE"/>
    <property type="match status" value="1"/>
</dbReference>
<sequence length="495" mass="51717">MKRGESWEKVAAPIASAVLFYFGTGLSPIPALTWVAPLPVLWAAVRVSGRAAFIGSFLAYLLGQASQFEFFWRTPSVPRPIGLLILVGSSLLFAAVTLLFRALVRRGWPLLGACAAPAAWVGAMHLNTLFNPSGIIWPFATNQAEVPVVTQIASVTGAWGVEFVVLLVPAAVAALLSAGVAGRARLRTGVVAAVICALTLGFGAWRLAGAPGGDPAQRVAVLSATRYQWAPDAASAGGQSLVAAYAGQIAALPAGVRTAVLPEGTFGTDESSLRSVVGPLAAAGRGRGIDVVVGVVHTTPAVKYNYSVQLPADGSAPVFYTKWHLSPDVPFKRGTELVFARGHEDRVGLANCMDLNFAMPSRGYGQAGTRLLAVPAADEFGNGWQHSRMGLLRGVESGFTVAWAAQWGTPMISDPWGRVLAGTDTEGTRAPFVVAVADVPAGPGGTLYARFGDWFGWVCVALAVAGLLPLLRRRPRPGPGRTVDEPRAARSPLGA</sequence>
<dbReference type="RefSeq" id="WP_138696001.1">
    <property type="nucleotide sequence ID" value="NZ_JBHSAZ010000026.1"/>
</dbReference>
<dbReference type="SUPFAM" id="SSF56317">
    <property type="entry name" value="Carbon-nitrogen hydrolase"/>
    <property type="match status" value="1"/>
</dbReference>